<dbReference type="InterPro" id="IPR036909">
    <property type="entry name" value="Cyt_c-like_dom_sf"/>
</dbReference>
<dbReference type="RefSeq" id="WP_271021151.1">
    <property type="nucleotide sequence ID" value="NZ_JAQHXR010000002.1"/>
</dbReference>
<evidence type="ECO:0000313" key="3">
    <source>
        <dbReference type="Proteomes" id="UP001210261"/>
    </source>
</evidence>
<protein>
    <submittedName>
        <fullName evidence="2">Cytochrome C</fullName>
    </submittedName>
</protein>
<organism evidence="2 3">
    <name type="scientific">Helicobacter ibis</name>
    <dbReference type="NCBI Taxonomy" id="2962633"/>
    <lineage>
        <taxon>Bacteria</taxon>
        <taxon>Pseudomonadati</taxon>
        <taxon>Campylobacterota</taxon>
        <taxon>Epsilonproteobacteria</taxon>
        <taxon>Campylobacterales</taxon>
        <taxon>Helicobacteraceae</taxon>
        <taxon>Helicobacter</taxon>
    </lineage>
</organism>
<dbReference type="EMBL" id="JAQHXR010000002">
    <property type="protein sequence ID" value="MDA3968856.1"/>
    <property type="molecule type" value="Genomic_DNA"/>
</dbReference>
<proteinExistence type="predicted"/>
<gene>
    <name evidence="2" type="ORF">PF021_04110</name>
</gene>
<dbReference type="SUPFAM" id="SSF46626">
    <property type="entry name" value="Cytochrome c"/>
    <property type="match status" value="1"/>
</dbReference>
<evidence type="ECO:0000256" key="1">
    <source>
        <dbReference type="SAM" id="SignalP"/>
    </source>
</evidence>
<feature type="chain" id="PRO_5046311786" evidence="1">
    <location>
        <begin position="19"/>
        <end position="110"/>
    </location>
</feature>
<keyword evidence="3" id="KW-1185">Reference proteome</keyword>
<accession>A0ABT4VDT1</accession>
<dbReference type="Proteomes" id="UP001210261">
    <property type="component" value="Unassembled WGS sequence"/>
</dbReference>
<feature type="signal peptide" evidence="1">
    <location>
        <begin position="1"/>
        <end position="18"/>
    </location>
</feature>
<comment type="caution">
    <text evidence="2">The sequence shown here is derived from an EMBL/GenBank/DDBJ whole genome shotgun (WGS) entry which is preliminary data.</text>
</comment>
<name>A0ABT4VDT1_9HELI</name>
<keyword evidence="1" id="KW-0732">Signal</keyword>
<dbReference type="PROSITE" id="PS51257">
    <property type="entry name" value="PROKAR_LIPOPROTEIN"/>
    <property type="match status" value="1"/>
</dbReference>
<evidence type="ECO:0000313" key="2">
    <source>
        <dbReference type="EMBL" id="MDA3968856.1"/>
    </source>
</evidence>
<sequence length="110" mass="12873">MFKKLFVFLFLSISCLFAEYKINPDNGLIIDTNVELVENHCLACHNSGLIVNMNANRDAWIAAIRWMQESEGLWEIPAEDESKLLDYLVKHYGEKYNTRRRLPLPILMQK</sequence>
<reference evidence="2 3" key="1">
    <citation type="submission" date="2023-01" db="EMBL/GenBank/DDBJ databases">
        <title>Description of Helicobacter ibis sp. nov. isolated from faecal droppings of black-faced ibis (Theristicus melanopis).</title>
        <authorList>
            <person name="Lopez-Cantillo M."/>
            <person name="Vidal-Veuthey B."/>
            <person name="Mella A."/>
            <person name="De La Haba R."/>
            <person name="Collado L."/>
        </authorList>
    </citation>
    <scope>NUCLEOTIDE SEQUENCE [LARGE SCALE GENOMIC DNA]</scope>
    <source>
        <strain evidence="2 3">A82</strain>
    </source>
</reference>
<dbReference type="Gene3D" id="1.10.760.10">
    <property type="entry name" value="Cytochrome c-like domain"/>
    <property type="match status" value="1"/>
</dbReference>